<keyword evidence="4 7" id="KW-0862">Zinc</keyword>
<dbReference type="InterPro" id="IPR023627">
    <property type="entry name" value="Rcmb_RecR"/>
</dbReference>
<feature type="domain" description="Toprim" evidence="8">
    <location>
        <begin position="81"/>
        <end position="178"/>
    </location>
</feature>
<dbReference type="GO" id="GO:0006310">
    <property type="term" value="P:DNA recombination"/>
    <property type="evidence" value="ECO:0007669"/>
    <property type="project" value="UniProtKB-UniRule"/>
</dbReference>
<evidence type="ECO:0000256" key="6">
    <source>
        <dbReference type="ARBA" id="ARBA00023204"/>
    </source>
</evidence>
<comment type="similarity">
    <text evidence="7">Belongs to the RecR family.</text>
</comment>
<gene>
    <name evidence="7" type="primary">recR</name>
    <name evidence="9" type="ORF">COT27_00435</name>
</gene>
<dbReference type="InterPro" id="IPR015967">
    <property type="entry name" value="Rcmb_RecR_Znf"/>
</dbReference>
<keyword evidence="5 7" id="KW-0233">DNA recombination</keyword>
<comment type="caution">
    <text evidence="9">The sequence shown here is derived from an EMBL/GenBank/DDBJ whole genome shotgun (WGS) entry which is preliminary data.</text>
</comment>
<evidence type="ECO:0000256" key="2">
    <source>
        <dbReference type="ARBA" id="ARBA00022763"/>
    </source>
</evidence>
<sequence length="201" mass="22799">MQYSEPIKKLIANFSAMPGLGDKTAERLVFNLLKKNNKNTFIEFANALITVGKQIRHCKICNNYSEKPLCQICENMRRDKTKICVVAEAQDIICLEKTSVYHGLYHVLGGLIEPISNITPDKLNIKSLIERLNDKQIREIIFGLNPTIEGESTIIYIKKMIGQKFKNIKLTRLSRGLPMGADIEYADEITLSNAINNRSQL</sequence>
<dbReference type="InterPro" id="IPR034137">
    <property type="entry name" value="TOPRIM_RecR"/>
</dbReference>
<dbReference type="CDD" id="cd01025">
    <property type="entry name" value="TOPRIM_recR"/>
    <property type="match status" value="1"/>
</dbReference>
<protein>
    <recommendedName>
        <fullName evidence="7">Recombination protein RecR</fullName>
    </recommendedName>
</protein>
<dbReference type="Pfam" id="PF02132">
    <property type="entry name" value="RecR_ZnF"/>
    <property type="match status" value="1"/>
</dbReference>
<dbReference type="Gene3D" id="1.10.8.420">
    <property type="entry name" value="RecR Domain 1"/>
    <property type="match status" value="1"/>
</dbReference>
<dbReference type="Pfam" id="PF21176">
    <property type="entry name" value="RecR_HhH"/>
    <property type="match status" value="1"/>
</dbReference>
<proteinExistence type="inferred from homology"/>
<dbReference type="PROSITE" id="PS50880">
    <property type="entry name" value="TOPRIM"/>
    <property type="match status" value="1"/>
</dbReference>
<evidence type="ECO:0000256" key="4">
    <source>
        <dbReference type="ARBA" id="ARBA00022833"/>
    </source>
</evidence>
<evidence type="ECO:0000313" key="9">
    <source>
        <dbReference type="EMBL" id="PIU10946.1"/>
    </source>
</evidence>
<evidence type="ECO:0000256" key="1">
    <source>
        <dbReference type="ARBA" id="ARBA00022723"/>
    </source>
</evidence>
<dbReference type="PANTHER" id="PTHR30446:SF0">
    <property type="entry name" value="RECOMBINATION PROTEIN RECR"/>
    <property type="match status" value="1"/>
</dbReference>
<evidence type="ECO:0000256" key="7">
    <source>
        <dbReference type="HAMAP-Rule" id="MF_00017"/>
    </source>
</evidence>
<name>A0A2M6XTI4_9BACT</name>
<dbReference type="InterPro" id="IPR000093">
    <property type="entry name" value="DNA_Rcmb_RecR"/>
</dbReference>
<dbReference type="AlphaFoldDB" id="A0A2M6XTI4"/>
<dbReference type="SUPFAM" id="SSF111304">
    <property type="entry name" value="Recombination protein RecR"/>
    <property type="match status" value="1"/>
</dbReference>
<reference evidence="10" key="1">
    <citation type="submission" date="2017-09" db="EMBL/GenBank/DDBJ databases">
        <title>Depth-based differentiation of microbial function through sediment-hosted aquifers and enrichment of novel symbionts in the deep terrestrial subsurface.</title>
        <authorList>
            <person name="Probst A.J."/>
            <person name="Ladd B."/>
            <person name="Jarett J.K."/>
            <person name="Geller-Mcgrath D.E."/>
            <person name="Sieber C.M.K."/>
            <person name="Emerson J.B."/>
            <person name="Anantharaman K."/>
            <person name="Thomas B.C."/>
            <person name="Malmstrom R."/>
            <person name="Stieglmeier M."/>
            <person name="Klingl A."/>
            <person name="Woyke T."/>
            <person name="Ryan C.M."/>
            <person name="Banfield J.F."/>
        </authorList>
    </citation>
    <scope>NUCLEOTIDE SEQUENCE [LARGE SCALE GENOMIC DNA]</scope>
</reference>
<keyword evidence="6 7" id="KW-0234">DNA repair</keyword>
<evidence type="ECO:0000313" key="10">
    <source>
        <dbReference type="Proteomes" id="UP000230586"/>
    </source>
</evidence>
<keyword evidence="3 7" id="KW-0863">Zinc-finger</keyword>
<dbReference type="HAMAP" id="MF_00017">
    <property type="entry name" value="RecR"/>
    <property type="match status" value="1"/>
</dbReference>
<accession>A0A2M6XTI4</accession>
<dbReference type="GO" id="GO:0006281">
    <property type="term" value="P:DNA repair"/>
    <property type="evidence" value="ECO:0007669"/>
    <property type="project" value="UniProtKB-UniRule"/>
</dbReference>
<dbReference type="GO" id="GO:0008270">
    <property type="term" value="F:zinc ion binding"/>
    <property type="evidence" value="ECO:0007669"/>
    <property type="project" value="UniProtKB-KW"/>
</dbReference>
<dbReference type="InterPro" id="IPR006171">
    <property type="entry name" value="TOPRIM_dom"/>
</dbReference>
<evidence type="ECO:0000259" key="8">
    <source>
        <dbReference type="PROSITE" id="PS50880"/>
    </source>
</evidence>
<dbReference type="GO" id="GO:0003677">
    <property type="term" value="F:DNA binding"/>
    <property type="evidence" value="ECO:0007669"/>
    <property type="project" value="UniProtKB-UniRule"/>
</dbReference>
<dbReference type="SMART" id="SM00493">
    <property type="entry name" value="TOPRIM"/>
    <property type="match status" value="1"/>
</dbReference>
<feature type="zinc finger region" description="C4-type" evidence="7">
    <location>
        <begin position="58"/>
        <end position="73"/>
    </location>
</feature>
<dbReference type="PROSITE" id="PS01300">
    <property type="entry name" value="RECR"/>
    <property type="match status" value="1"/>
</dbReference>
<evidence type="ECO:0000256" key="3">
    <source>
        <dbReference type="ARBA" id="ARBA00022771"/>
    </source>
</evidence>
<evidence type="ECO:0000256" key="5">
    <source>
        <dbReference type="ARBA" id="ARBA00023172"/>
    </source>
</evidence>
<keyword evidence="1 7" id="KW-0479">Metal-binding</keyword>
<dbReference type="Proteomes" id="UP000230586">
    <property type="component" value="Unassembled WGS sequence"/>
</dbReference>
<dbReference type="Pfam" id="PF13662">
    <property type="entry name" value="Toprim_4"/>
    <property type="match status" value="1"/>
</dbReference>
<organism evidence="9 10">
    <name type="scientific">Candidatus Kuenenbacteria bacterium CG08_land_8_20_14_0_20_37_23</name>
    <dbReference type="NCBI Taxonomy" id="1974617"/>
    <lineage>
        <taxon>Bacteria</taxon>
        <taxon>Candidatus Kueneniibacteriota</taxon>
    </lineage>
</organism>
<comment type="function">
    <text evidence="7">May play a role in DNA repair. It seems to be involved in an RecBC-independent recombinational process of DNA repair. It may act with RecF and RecO.</text>
</comment>
<dbReference type="Gene3D" id="3.40.1360.10">
    <property type="match status" value="1"/>
</dbReference>
<keyword evidence="2 7" id="KW-0227">DNA damage</keyword>
<dbReference type="PANTHER" id="PTHR30446">
    <property type="entry name" value="RECOMBINATION PROTEIN RECR"/>
    <property type="match status" value="1"/>
</dbReference>
<dbReference type="Pfam" id="PF21175">
    <property type="entry name" value="RecR_C"/>
    <property type="match status" value="1"/>
</dbReference>
<dbReference type="EMBL" id="PEXX01000007">
    <property type="protein sequence ID" value="PIU10946.1"/>
    <property type="molecule type" value="Genomic_DNA"/>
</dbReference>
<dbReference type="NCBIfam" id="TIGR00615">
    <property type="entry name" value="recR"/>
    <property type="match status" value="1"/>
</dbReference>